<keyword evidence="3" id="KW-1185">Reference proteome</keyword>
<dbReference type="Proteomes" id="UP000799757">
    <property type="component" value="Unassembled WGS sequence"/>
</dbReference>
<sequence>MTGTLAIGSPIQFREDLNTWVPAAPTTWMPEAPIWTPSPTAWAPTLTIAPTPIPSVVTTGTATNKDGHIDTAGKFGMKWVIAIVSVLVGLSILGVIYFKYCRGNRVGKHQSNSNHTHASNAYSLRDLPAQIDGGAGRHYRAPLASRNHY</sequence>
<feature type="transmembrane region" description="Helical" evidence="1">
    <location>
        <begin position="79"/>
        <end position="98"/>
    </location>
</feature>
<accession>A0A6A6XKU7</accession>
<name>A0A6A6XKU7_9PLEO</name>
<dbReference type="AlphaFoldDB" id="A0A6A6XKU7"/>
<keyword evidence="1" id="KW-0472">Membrane</keyword>
<organism evidence="2 3">
    <name type="scientific">Melanomma pulvis-pyrius CBS 109.77</name>
    <dbReference type="NCBI Taxonomy" id="1314802"/>
    <lineage>
        <taxon>Eukaryota</taxon>
        <taxon>Fungi</taxon>
        <taxon>Dikarya</taxon>
        <taxon>Ascomycota</taxon>
        <taxon>Pezizomycotina</taxon>
        <taxon>Dothideomycetes</taxon>
        <taxon>Pleosporomycetidae</taxon>
        <taxon>Pleosporales</taxon>
        <taxon>Melanommataceae</taxon>
        <taxon>Melanomma</taxon>
    </lineage>
</organism>
<evidence type="ECO:0000256" key="1">
    <source>
        <dbReference type="SAM" id="Phobius"/>
    </source>
</evidence>
<keyword evidence="1" id="KW-0812">Transmembrane</keyword>
<keyword evidence="1" id="KW-1133">Transmembrane helix</keyword>
<protein>
    <submittedName>
        <fullName evidence="2">Uncharacterized protein</fullName>
    </submittedName>
</protein>
<evidence type="ECO:0000313" key="3">
    <source>
        <dbReference type="Proteomes" id="UP000799757"/>
    </source>
</evidence>
<evidence type="ECO:0000313" key="2">
    <source>
        <dbReference type="EMBL" id="KAF2797002.1"/>
    </source>
</evidence>
<reference evidence="2" key="1">
    <citation type="journal article" date="2020" name="Stud. Mycol.">
        <title>101 Dothideomycetes genomes: a test case for predicting lifestyles and emergence of pathogens.</title>
        <authorList>
            <person name="Haridas S."/>
            <person name="Albert R."/>
            <person name="Binder M."/>
            <person name="Bloem J."/>
            <person name="Labutti K."/>
            <person name="Salamov A."/>
            <person name="Andreopoulos B."/>
            <person name="Baker S."/>
            <person name="Barry K."/>
            <person name="Bills G."/>
            <person name="Bluhm B."/>
            <person name="Cannon C."/>
            <person name="Castanera R."/>
            <person name="Culley D."/>
            <person name="Daum C."/>
            <person name="Ezra D."/>
            <person name="Gonzalez J."/>
            <person name="Henrissat B."/>
            <person name="Kuo A."/>
            <person name="Liang C."/>
            <person name="Lipzen A."/>
            <person name="Lutzoni F."/>
            <person name="Magnuson J."/>
            <person name="Mondo S."/>
            <person name="Nolan M."/>
            <person name="Ohm R."/>
            <person name="Pangilinan J."/>
            <person name="Park H.-J."/>
            <person name="Ramirez L."/>
            <person name="Alfaro M."/>
            <person name="Sun H."/>
            <person name="Tritt A."/>
            <person name="Yoshinaga Y."/>
            <person name="Zwiers L.-H."/>
            <person name="Turgeon B."/>
            <person name="Goodwin S."/>
            <person name="Spatafora J."/>
            <person name="Crous P."/>
            <person name="Grigoriev I."/>
        </authorList>
    </citation>
    <scope>NUCLEOTIDE SEQUENCE</scope>
    <source>
        <strain evidence="2">CBS 109.77</strain>
    </source>
</reference>
<proteinExistence type="predicted"/>
<gene>
    <name evidence="2" type="ORF">K505DRAFT_358825</name>
</gene>
<dbReference type="EMBL" id="MU001817">
    <property type="protein sequence ID" value="KAF2797002.1"/>
    <property type="molecule type" value="Genomic_DNA"/>
</dbReference>